<evidence type="ECO:0000256" key="2">
    <source>
        <dbReference type="ARBA" id="ARBA00005582"/>
    </source>
</evidence>
<name>A0ABW4T6U3_9ACTN</name>
<dbReference type="RefSeq" id="WP_379577365.1">
    <property type="nucleotide sequence ID" value="NZ_JBHUFV010000052.1"/>
</dbReference>
<evidence type="ECO:0000256" key="4">
    <source>
        <dbReference type="RuleBase" id="RU003476"/>
    </source>
</evidence>
<comment type="similarity">
    <text evidence="2 4">Belongs to the Nudix hydrolase family.</text>
</comment>
<dbReference type="PANTHER" id="PTHR43046:SF16">
    <property type="entry name" value="ADP-RIBOSE PYROPHOSPHATASE YJHB-RELATED"/>
    <property type="match status" value="1"/>
</dbReference>
<dbReference type="Proteomes" id="UP001597368">
    <property type="component" value="Unassembled WGS sequence"/>
</dbReference>
<dbReference type="InterPro" id="IPR015797">
    <property type="entry name" value="NUDIX_hydrolase-like_dom_sf"/>
</dbReference>
<dbReference type="EMBL" id="JBHUFV010000052">
    <property type="protein sequence ID" value="MFD1936775.1"/>
    <property type="molecule type" value="Genomic_DNA"/>
</dbReference>
<dbReference type="Pfam" id="PF00293">
    <property type="entry name" value="NUDIX"/>
    <property type="match status" value="1"/>
</dbReference>
<evidence type="ECO:0000313" key="6">
    <source>
        <dbReference type="EMBL" id="MFD1936775.1"/>
    </source>
</evidence>
<dbReference type="InterPro" id="IPR020476">
    <property type="entry name" value="Nudix_hydrolase"/>
</dbReference>
<accession>A0ABW4T6U3</accession>
<reference evidence="7" key="1">
    <citation type="journal article" date="2019" name="Int. J. Syst. Evol. Microbiol.">
        <title>The Global Catalogue of Microorganisms (GCM) 10K type strain sequencing project: providing services to taxonomists for standard genome sequencing and annotation.</title>
        <authorList>
            <consortium name="The Broad Institute Genomics Platform"/>
            <consortium name="The Broad Institute Genome Sequencing Center for Infectious Disease"/>
            <person name="Wu L."/>
            <person name="Ma J."/>
        </authorList>
    </citation>
    <scope>NUCLEOTIDE SEQUENCE [LARGE SCALE GENOMIC DNA]</scope>
    <source>
        <strain evidence="7">ICMP 6774ER</strain>
    </source>
</reference>
<comment type="cofactor">
    <cofactor evidence="1">
        <name>Mg(2+)</name>
        <dbReference type="ChEBI" id="CHEBI:18420"/>
    </cofactor>
</comment>
<keyword evidence="3 4" id="KW-0378">Hydrolase</keyword>
<organism evidence="6 7">
    <name type="scientific">Nonomuraea mangrovi</name>
    <dbReference type="NCBI Taxonomy" id="2316207"/>
    <lineage>
        <taxon>Bacteria</taxon>
        <taxon>Bacillati</taxon>
        <taxon>Actinomycetota</taxon>
        <taxon>Actinomycetes</taxon>
        <taxon>Streptosporangiales</taxon>
        <taxon>Streptosporangiaceae</taxon>
        <taxon>Nonomuraea</taxon>
    </lineage>
</organism>
<evidence type="ECO:0000256" key="3">
    <source>
        <dbReference type="ARBA" id="ARBA00022801"/>
    </source>
</evidence>
<protein>
    <submittedName>
        <fullName evidence="6">NUDIX domain-containing protein</fullName>
    </submittedName>
</protein>
<comment type="caution">
    <text evidence="6">The sequence shown here is derived from an EMBL/GenBank/DDBJ whole genome shotgun (WGS) entry which is preliminary data.</text>
</comment>
<dbReference type="SUPFAM" id="SSF55811">
    <property type="entry name" value="Nudix"/>
    <property type="match status" value="1"/>
</dbReference>
<evidence type="ECO:0000259" key="5">
    <source>
        <dbReference type="PROSITE" id="PS51462"/>
    </source>
</evidence>
<dbReference type="Gene3D" id="3.90.79.10">
    <property type="entry name" value="Nucleoside Triphosphate Pyrophosphohydrolase"/>
    <property type="match status" value="1"/>
</dbReference>
<sequence length="188" mass="20382">MALWPAAGRLRYGGGLNRLGIMKALSVLTVSAVARRNGEVLLVRQRNAGDAGLGWDLPGGMVEAGELADDAVLREIWEETGLRADMPSRLLCIAQFRNPDAPPPGMLTAMYFEVEGLQGEICCQDPDGDVLDAEWVSIAEAVIRLSAGRASHMRDPAVRCLTRPGPEVSFWTWPNGLAHEPRVIPPDD</sequence>
<feature type="domain" description="Nudix hydrolase" evidence="5">
    <location>
        <begin position="25"/>
        <end position="162"/>
    </location>
</feature>
<dbReference type="InterPro" id="IPR000086">
    <property type="entry name" value="NUDIX_hydrolase_dom"/>
</dbReference>
<keyword evidence="7" id="KW-1185">Reference proteome</keyword>
<evidence type="ECO:0000256" key="1">
    <source>
        <dbReference type="ARBA" id="ARBA00001946"/>
    </source>
</evidence>
<dbReference type="InterPro" id="IPR020084">
    <property type="entry name" value="NUDIX_hydrolase_CS"/>
</dbReference>
<dbReference type="PROSITE" id="PS00893">
    <property type="entry name" value="NUDIX_BOX"/>
    <property type="match status" value="1"/>
</dbReference>
<dbReference type="PRINTS" id="PR00502">
    <property type="entry name" value="NUDIXFAMILY"/>
</dbReference>
<gene>
    <name evidence="6" type="ORF">ACFSKW_35435</name>
</gene>
<proteinExistence type="inferred from homology"/>
<dbReference type="PROSITE" id="PS51462">
    <property type="entry name" value="NUDIX"/>
    <property type="match status" value="1"/>
</dbReference>
<evidence type="ECO:0000313" key="7">
    <source>
        <dbReference type="Proteomes" id="UP001597368"/>
    </source>
</evidence>
<dbReference type="PANTHER" id="PTHR43046">
    <property type="entry name" value="GDP-MANNOSE MANNOSYL HYDROLASE"/>
    <property type="match status" value="1"/>
</dbReference>